<comment type="caution">
    <text evidence="5">The sequence shown here is derived from an EMBL/GenBank/DDBJ whole genome shotgun (WGS) entry which is preliminary data.</text>
</comment>
<dbReference type="InterPro" id="IPR000524">
    <property type="entry name" value="Tscrpt_reg_HTH_GntR"/>
</dbReference>
<organism evidence="5 6">
    <name type="scientific">Pollutimonas subterranea</name>
    <dbReference type="NCBI Taxonomy" id="2045210"/>
    <lineage>
        <taxon>Bacteria</taxon>
        <taxon>Pseudomonadati</taxon>
        <taxon>Pseudomonadota</taxon>
        <taxon>Betaproteobacteria</taxon>
        <taxon>Burkholderiales</taxon>
        <taxon>Alcaligenaceae</taxon>
        <taxon>Pollutimonas</taxon>
    </lineage>
</organism>
<keyword evidence="3" id="KW-0804">Transcription</keyword>
<dbReference type="GO" id="GO:0003700">
    <property type="term" value="F:DNA-binding transcription factor activity"/>
    <property type="evidence" value="ECO:0007669"/>
    <property type="project" value="InterPro"/>
</dbReference>
<dbReference type="SMART" id="SM00345">
    <property type="entry name" value="HTH_GNTR"/>
    <property type="match status" value="1"/>
</dbReference>
<dbReference type="Pfam" id="PF07729">
    <property type="entry name" value="FCD"/>
    <property type="match status" value="1"/>
</dbReference>
<dbReference type="SUPFAM" id="SSF48008">
    <property type="entry name" value="GntR ligand-binding domain-like"/>
    <property type="match status" value="1"/>
</dbReference>
<protein>
    <submittedName>
        <fullName evidence="5">GntR family transcriptional regulator</fullName>
    </submittedName>
</protein>
<dbReference type="SMART" id="SM00895">
    <property type="entry name" value="FCD"/>
    <property type="match status" value="1"/>
</dbReference>
<gene>
    <name evidence="5" type="ORF">CR159_09315</name>
</gene>
<sequence>MSSLKPVKKENLSVKVYKQIREALINGQYEPGERLIIGELAGEMGVSITPVREAIFRLISEQGLEMQAATAVYVPFLDSERLAEIQQIRFHLEGMGAAEAALKITTKELDDLSALQEEFIGLTSSNPKRASYLNRKFHFAILEASRMPMLISTVESFWVISGPILKIFHVKTSGLDYSGGQHRHEAVLDALKARDPVAAAKAIQADITWGGKIMIDWLAEREKEQALIQSIKPATRKKPSISQAFTDR</sequence>
<reference evidence="5 6" key="1">
    <citation type="submission" date="2017-10" db="EMBL/GenBank/DDBJ databases">
        <title>Two draft genome sequences of Pusillimonas sp. strains isolated from a nitrate- and radionuclide-contaminated groundwater in Russia.</title>
        <authorList>
            <person name="Grouzdev D.S."/>
            <person name="Tourova T.P."/>
            <person name="Goeva M.A."/>
            <person name="Babich T.L."/>
            <person name="Sokolova D.S."/>
            <person name="Abdullin R."/>
            <person name="Poltaraus A.B."/>
            <person name="Toshchakov S.V."/>
            <person name="Nazina T.N."/>
        </authorList>
    </citation>
    <scope>NUCLEOTIDE SEQUENCE [LARGE SCALE GENOMIC DNA]</scope>
    <source>
        <strain evidence="5 6">JR1/69-3-13</strain>
    </source>
</reference>
<evidence type="ECO:0000259" key="4">
    <source>
        <dbReference type="PROSITE" id="PS50949"/>
    </source>
</evidence>
<accession>A0A2N4U5A3</accession>
<dbReference type="AlphaFoldDB" id="A0A2N4U5A3"/>
<dbReference type="Proteomes" id="UP000234190">
    <property type="component" value="Unassembled WGS sequence"/>
</dbReference>
<evidence type="ECO:0000313" key="6">
    <source>
        <dbReference type="Proteomes" id="UP000234190"/>
    </source>
</evidence>
<keyword evidence="1" id="KW-0805">Transcription regulation</keyword>
<dbReference type="Gene3D" id="1.10.10.10">
    <property type="entry name" value="Winged helix-like DNA-binding domain superfamily/Winged helix DNA-binding domain"/>
    <property type="match status" value="1"/>
</dbReference>
<proteinExistence type="predicted"/>
<dbReference type="SUPFAM" id="SSF46785">
    <property type="entry name" value="Winged helix' DNA-binding domain"/>
    <property type="match status" value="1"/>
</dbReference>
<evidence type="ECO:0000313" key="5">
    <source>
        <dbReference type="EMBL" id="PLC50194.1"/>
    </source>
</evidence>
<evidence type="ECO:0000256" key="3">
    <source>
        <dbReference type="ARBA" id="ARBA00023163"/>
    </source>
</evidence>
<dbReference type="Pfam" id="PF00392">
    <property type="entry name" value="GntR"/>
    <property type="match status" value="1"/>
</dbReference>
<dbReference type="PANTHER" id="PTHR43537">
    <property type="entry name" value="TRANSCRIPTIONAL REGULATOR, GNTR FAMILY"/>
    <property type="match status" value="1"/>
</dbReference>
<dbReference type="EMBL" id="PDNW01000006">
    <property type="protein sequence ID" value="PLC50194.1"/>
    <property type="molecule type" value="Genomic_DNA"/>
</dbReference>
<dbReference type="OrthoDB" id="7003764at2"/>
<keyword evidence="6" id="KW-1185">Reference proteome</keyword>
<dbReference type="PANTHER" id="PTHR43537:SF39">
    <property type="entry name" value="HTH-TYPE TRANSCRIPTIONAL REGULATOR MCBR"/>
    <property type="match status" value="1"/>
</dbReference>
<dbReference type="Gene3D" id="1.20.120.530">
    <property type="entry name" value="GntR ligand-binding domain-like"/>
    <property type="match status" value="1"/>
</dbReference>
<dbReference type="InterPro" id="IPR008920">
    <property type="entry name" value="TF_FadR/GntR_C"/>
</dbReference>
<keyword evidence="2" id="KW-0238">DNA-binding</keyword>
<name>A0A2N4U5A3_9BURK</name>
<dbReference type="PROSITE" id="PS50949">
    <property type="entry name" value="HTH_GNTR"/>
    <property type="match status" value="1"/>
</dbReference>
<dbReference type="InterPro" id="IPR011711">
    <property type="entry name" value="GntR_C"/>
</dbReference>
<dbReference type="RefSeq" id="WP_102073741.1">
    <property type="nucleotide sequence ID" value="NZ_PDNW01000006.1"/>
</dbReference>
<dbReference type="InterPro" id="IPR036390">
    <property type="entry name" value="WH_DNA-bd_sf"/>
</dbReference>
<evidence type="ECO:0000256" key="2">
    <source>
        <dbReference type="ARBA" id="ARBA00023125"/>
    </source>
</evidence>
<evidence type="ECO:0000256" key="1">
    <source>
        <dbReference type="ARBA" id="ARBA00023015"/>
    </source>
</evidence>
<dbReference type="InterPro" id="IPR036388">
    <property type="entry name" value="WH-like_DNA-bd_sf"/>
</dbReference>
<feature type="domain" description="HTH gntR-type" evidence="4">
    <location>
        <begin position="10"/>
        <end position="77"/>
    </location>
</feature>
<dbReference type="GO" id="GO:0003677">
    <property type="term" value="F:DNA binding"/>
    <property type="evidence" value="ECO:0007669"/>
    <property type="project" value="UniProtKB-KW"/>
</dbReference>